<feature type="transmembrane region" description="Helical" evidence="1">
    <location>
        <begin position="6"/>
        <end position="24"/>
    </location>
</feature>
<dbReference type="Proteomes" id="UP001164020">
    <property type="component" value="Chromosome"/>
</dbReference>
<evidence type="ECO:0000313" key="3">
    <source>
        <dbReference type="Proteomes" id="UP001164020"/>
    </source>
</evidence>
<evidence type="ECO:0000313" key="2">
    <source>
        <dbReference type="EMBL" id="WAP69856.1"/>
    </source>
</evidence>
<accession>A0ABY7C184</accession>
<keyword evidence="3" id="KW-1185">Reference proteome</keyword>
<dbReference type="RefSeq" id="WP_268882286.1">
    <property type="nucleotide sequence ID" value="NZ_CP114029.1"/>
</dbReference>
<sequence>MEPSWAAIWFGVLFVMNIQIYFLSPPFGPACFWLKSVAPPDVTLQEIFRA</sequence>
<keyword evidence="1" id="KW-0812">Transmembrane</keyword>
<reference evidence="2" key="1">
    <citation type="submission" date="2022-12" db="EMBL/GenBank/DDBJ databases">
        <title>Jiella pelagia sp. nov., isolated from phosphonate enriched culture of Northwest Pacific surface seawater.</title>
        <authorList>
            <person name="Shin D.Y."/>
            <person name="Hwang C.Y."/>
        </authorList>
    </citation>
    <scope>NUCLEOTIDE SEQUENCE</scope>
    <source>
        <strain evidence="2">HL-NP1</strain>
    </source>
</reference>
<gene>
    <name evidence="2" type="ORF">OH818_06585</name>
</gene>
<protein>
    <submittedName>
        <fullName evidence="2">TRAP transporter large permease subunit</fullName>
    </submittedName>
</protein>
<dbReference type="EMBL" id="CP114029">
    <property type="protein sequence ID" value="WAP69856.1"/>
    <property type="molecule type" value="Genomic_DNA"/>
</dbReference>
<keyword evidence="1" id="KW-0472">Membrane</keyword>
<proteinExistence type="predicted"/>
<name>A0ABY7C184_9HYPH</name>
<evidence type="ECO:0000256" key="1">
    <source>
        <dbReference type="SAM" id="Phobius"/>
    </source>
</evidence>
<keyword evidence="1" id="KW-1133">Transmembrane helix</keyword>
<organism evidence="2 3">
    <name type="scientific">Jiella pelagia</name>
    <dbReference type="NCBI Taxonomy" id="2986949"/>
    <lineage>
        <taxon>Bacteria</taxon>
        <taxon>Pseudomonadati</taxon>
        <taxon>Pseudomonadota</taxon>
        <taxon>Alphaproteobacteria</taxon>
        <taxon>Hyphomicrobiales</taxon>
        <taxon>Aurantimonadaceae</taxon>
        <taxon>Jiella</taxon>
    </lineage>
</organism>